<reference evidence="3 4" key="1">
    <citation type="submission" date="2018-12" db="EMBL/GenBank/DDBJ databases">
        <authorList>
            <person name="Yang Y."/>
        </authorList>
    </citation>
    <scope>NUCLEOTIDE SEQUENCE [LARGE SCALE GENOMIC DNA]</scope>
    <source>
        <strain evidence="3 4">GSF71</strain>
    </source>
</reference>
<feature type="transmembrane region" description="Helical" evidence="1">
    <location>
        <begin position="439"/>
        <end position="459"/>
    </location>
</feature>
<feature type="transmembrane region" description="Helical" evidence="1">
    <location>
        <begin position="902"/>
        <end position="923"/>
    </location>
</feature>
<dbReference type="InterPro" id="IPR027463">
    <property type="entry name" value="AcrB_DN_DC_subdom"/>
</dbReference>
<organism evidence="3 4">
    <name type="scientific">Azospirillum doebereinerae</name>
    <dbReference type="NCBI Taxonomy" id="92933"/>
    <lineage>
        <taxon>Bacteria</taxon>
        <taxon>Pseudomonadati</taxon>
        <taxon>Pseudomonadota</taxon>
        <taxon>Alphaproteobacteria</taxon>
        <taxon>Rhodospirillales</taxon>
        <taxon>Azospirillaceae</taxon>
        <taxon>Azospirillum</taxon>
    </lineage>
</organism>
<dbReference type="SUPFAM" id="SSF82714">
    <property type="entry name" value="Multidrug efflux transporter AcrB TolC docking domain, DN and DC subdomains"/>
    <property type="match status" value="2"/>
</dbReference>
<dbReference type="SUPFAM" id="SSF82866">
    <property type="entry name" value="Multidrug efflux transporter AcrB transmembrane domain"/>
    <property type="match status" value="2"/>
</dbReference>
<dbReference type="GO" id="GO:0005886">
    <property type="term" value="C:plasma membrane"/>
    <property type="evidence" value="ECO:0007669"/>
    <property type="project" value="TreeGrafter"/>
</dbReference>
<dbReference type="Gene3D" id="3.30.70.1440">
    <property type="entry name" value="Multidrug efflux transporter AcrB pore domain"/>
    <property type="match status" value="1"/>
</dbReference>
<accession>A0A3S0WTC8</accession>
<dbReference type="PANTHER" id="PTHR32063">
    <property type="match status" value="1"/>
</dbReference>
<dbReference type="Proteomes" id="UP000280346">
    <property type="component" value="Unassembled WGS sequence"/>
</dbReference>
<feature type="transmembrane region" description="Helical" evidence="1">
    <location>
        <begin position="537"/>
        <end position="555"/>
    </location>
</feature>
<dbReference type="Gene3D" id="3.30.70.1430">
    <property type="entry name" value="Multidrug efflux transporter AcrB pore domain"/>
    <property type="match status" value="2"/>
</dbReference>
<dbReference type="EMBL" id="RZIJ01000016">
    <property type="protein sequence ID" value="RUQ67816.1"/>
    <property type="molecule type" value="Genomic_DNA"/>
</dbReference>
<feature type="transmembrane region" description="Helical" evidence="1">
    <location>
        <begin position="471"/>
        <end position="494"/>
    </location>
</feature>
<feature type="transmembrane region" description="Helical" evidence="1">
    <location>
        <begin position="514"/>
        <end position="530"/>
    </location>
</feature>
<feature type="transmembrane region" description="Helical" evidence="1">
    <location>
        <begin position="993"/>
        <end position="1014"/>
    </location>
</feature>
<comment type="caution">
    <text evidence="3">The sequence shown here is derived from an EMBL/GenBank/DDBJ whole genome shotgun (WGS) entry which is preliminary data.</text>
</comment>
<evidence type="ECO:0000313" key="3">
    <source>
        <dbReference type="EMBL" id="RUQ67816.1"/>
    </source>
</evidence>
<keyword evidence="4" id="KW-1185">Reference proteome</keyword>
<dbReference type="InterPro" id="IPR001036">
    <property type="entry name" value="Acrflvin-R"/>
</dbReference>
<name>A0A3S0WTC8_9PROT</name>
<feature type="domain" description="SSD" evidence="2">
    <location>
        <begin position="931"/>
        <end position="1046"/>
    </location>
</feature>
<feature type="transmembrane region" description="Helical" evidence="1">
    <location>
        <begin position="6"/>
        <end position="28"/>
    </location>
</feature>
<sequence>MFRLILANPIVFLIGILIVCLFGAVSVFRIPIQMIPDVSPRVVSVETVWPGATPQDVEQEILVEQEKHLRRIPGLVRLASNAEFGTGSVELEFPPGLDINEALIRINNALSQVTGYPDTVDEPRIVAESVSDDPFLYFGVERLPGRPDASASNAQDVQRETNWVETTLRPRLERVPGVSNVRVIGGAPQEIHIQLDPLKLAARRLNVGDVRDAIRLRNRDVSGGDKEFGKRRYFLRTIGRFGDLEALNDLIVAQENGAHIRLRDVGHATLGTEEPRNLAFADGKPALLIGIGKRVGANVIAVKDSVLAAADELNRHALKDRGLTMRLLSEDVRYMEQSIRNVLENLVLGGGLAALVLLLFLRSLPATVIAAAGMPICVLATLLVLAAAGRSVNVISLSGIAFAIGMTLDNSIVALDNISRHLDRGKPRFAATLDGITEVWPAILSSTLTTVMVFLPVLLLDREAGQLYSDIAVAISGSIVMSMLVAMTIVPMAASRWPLAAPEPGRLGRLLDRLGAGFTGATAAGVRWVLHGLGRELAVMAAAVALVAAIIAWMVPPAEYLPEGEEATVFSFVSAPPGYSMNTMMEIWRGIDPALSGRVGAAPESGTVDGVPPLAVNLSFVRPGFMRFVTEPLSAADTQTLIKAVTEKLRAVPGMRAFAARGSIFSGNSGGSRAIKVELSGGDLRTLYATSLAVLDRAGRLFENGQVNSDPSPPTLNMSQPLLELHPDWERASELGISLTELGYALRAYADGAFADEYILNDEKLDIYLRVAADANRDRQDFENLSLYTGKGVPVPISTLAELRETVGSSSIARVDGLRTVTLTIMPPRSVALETGIALVREKLLDGLRTEGVIPDAITTRITGASGELEEIRAAMTGGFVLAAIIAYLVLVAVFAHWGYPLIIMAVVPTGISGGLLGLWLFNALGARLDLIGLAPTQQPFDVLTMLGFLVLIGAVVNNPILIVERAAENRTRKGMAIADAVEEALRLRLRPIMISTVTTIFGLVPLVLIPSAGTELYRGLGLVVLFGMLFSSLVTITVLPVALSLVFRGSAWVRSFRPRGLPPVKSA</sequence>
<feature type="transmembrane region" description="Helical" evidence="1">
    <location>
        <begin position="367"/>
        <end position="388"/>
    </location>
</feature>
<dbReference type="InterPro" id="IPR000731">
    <property type="entry name" value="SSD"/>
</dbReference>
<feature type="transmembrane region" description="Helical" evidence="1">
    <location>
        <begin position="400"/>
        <end position="419"/>
    </location>
</feature>
<dbReference type="SUPFAM" id="SSF82693">
    <property type="entry name" value="Multidrug efflux transporter AcrB pore domain, PN1, PN2, PC1 and PC2 subdomains"/>
    <property type="match status" value="2"/>
</dbReference>
<dbReference type="PRINTS" id="PR00702">
    <property type="entry name" value="ACRIFLAVINRP"/>
</dbReference>
<keyword evidence="1" id="KW-1133">Transmembrane helix</keyword>
<dbReference type="PANTHER" id="PTHR32063:SF0">
    <property type="entry name" value="SWARMING MOTILITY PROTEIN SWRC"/>
    <property type="match status" value="1"/>
</dbReference>
<dbReference type="Gene3D" id="3.30.2090.10">
    <property type="entry name" value="Multidrug efflux transporter AcrB TolC docking domain, DN and DC subdomains"/>
    <property type="match status" value="2"/>
</dbReference>
<keyword evidence="1" id="KW-0472">Membrane</keyword>
<dbReference type="GO" id="GO:0042910">
    <property type="term" value="F:xenobiotic transmembrane transporter activity"/>
    <property type="evidence" value="ECO:0007669"/>
    <property type="project" value="TreeGrafter"/>
</dbReference>
<feature type="transmembrane region" description="Helical" evidence="1">
    <location>
        <begin position="1020"/>
        <end position="1048"/>
    </location>
</feature>
<feature type="transmembrane region" description="Helical" evidence="1">
    <location>
        <begin position="342"/>
        <end position="361"/>
    </location>
</feature>
<keyword evidence="1" id="KW-0812">Transmembrane</keyword>
<evidence type="ECO:0000256" key="1">
    <source>
        <dbReference type="SAM" id="Phobius"/>
    </source>
</evidence>
<dbReference type="Gene3D" id="3.30.70.1320">
    <property type="entry name" value="Multidrug efflux transporter AcrB pore domain like"/>
    <property type="match status" value="1"/>
</dbReference>
<dbReference type="RefSeq" id="WP_127000849.1">
    <property type="nucleotide sequence ID" value="NZ_JBNPXW010000014.1"/>
</dbReference>
<evidence type="ECO:0000313" key="4">
    <source>
        <dbReference type="Proteomes" id="UP000280346"/>
    </source>
</evidence>
<dbReference type="Pfam" id="PF00873">
    <property type="entry name" value="ACR_tran"/>
    <property type="match status" value="1"/>
</dbReference>
<dbReference type="PROSITE" id="PS50156">
    <property type="entry name" value="SSD"/>
    <property type="match status" value="1"/>
</dbReference>
<evidence type="ECO:0000259" key="2">
    <source>
        <dbReference type="PROSITE" id="PS50156"/>
    </source>
</evidence>
<dbReference type="AlphaFoldDB" id="A0A3S0WTC8"/>
<feature type="transmembrane region" description="Helical" evidence="1">
    <location>
        <begin position="874"/>
        <end position="895"/>
    </location>
</feature>
<protein>
    <submittedName>
        <fullName evidence="3">Efflux RND transporter permease subunit</fullName>
    </submittedName>
</protein>
<proteinExistence type="predicted"/>
<feature type="transmembrane region" description="Helical" evidence="1">
    <location>
        <begin position="943"/>
        <end position="964"/>
    </location>
</feature>
<dbReference type="OrthoDB" id="9806532at2"/>
<gene>
    <name evidence="3" type="ORF">EJ913_19275</name>
</gene>
<dbReference type="Gene3D" id="1.20.1640.10">
    <property type="entry name" value="Multidrug efflux transporter AcrB transmembrane domain"/>
    <property type="match status" value="2"/>
</dbReference>